<organism evidence="2">
    <name type="scientific">marine sediment metagenome</name>
    <dbReference type="NCBI Taxonomy" id="412755"/>
    <lineage>
        <taxon>unclassified sequences</taxon>
        <taxon>metagenomes</taxon>
        <taxon>ecological metagenomes</taxon>
    </lineage>
</organism>
<dbReference type="Gene3D" id="3.40.50.1820">
    <property type="entry name" value="alpha/beta hydrolase"/>
    <property type="match status" value="1"/>
</dbReference>
<dbReference type="PRINTS" id="PR00111">
    <property type="entry name" value="ABHYDROLASE"/>
</dbReference>
<dbReference type="PANTHER" id="PTHR43433:SF5">
    <property type="entry name" value="AB HYDROLASE-1 DOMAIN-CONTAINING PROTEIN"/>
    <property type="match status" value="1"/>
</dbReference>
<sequence length="271" mass="29733">MPLAKVGDISIEYYVEGEGPPLLMIMGWIGHAGFWGEPFLERLRPHFQVIRFSNRGTGHTDKPGGDVSIGQMAGDGAGLLRELGIQQAHVLGISMGGMIAQELALNHPQAVRGLVLGCTMCGFVHGVPPRPEVMAGSIQAGALPPQERVRQFLLTAATPEFLEKAEKEFWNWITVTWLAAPTPWETISRHFMAIQSFDTYERLRQIQAPTLIVHGDRDQLIPVENAEVLGKRIEGSQVRIVPGVGHMFFWEKPEESAGAIVEFLSSVPAPA</sequence>
<protein>
    <recommendedName>
        <fullName evidence="1">AB hydrolase-1 domain-containing protein</fullName>
    </recommendedName>
</protein>
<dbReference type="GO" id="GO:0004806">
    <property type="term" value="F:triacylglycerol lipase activity"/>
    <property type="evidence" value="ECO:0007669"/>
    <property type="project" value="TreeGrafter"/>
</dbReference>
<gene>
    <name evidence="2" type="ORF">LCGC14_2952130</name>
</gene>
<dbReference type="AlphaFoldDB" id="A0A0F8XFH6"/>
<dbReference type="PANTHER" id="PTHR43433">
    <property type="entry name" value="HYDROLASE, ALPHA/BETA FOLD FAMILY PROTEIN"/>
    <property type="match status" value="1"/>
</dbReference>
<dbReference type="EMBL" id="LAZR01059514">
    <property type="protein sequence ID" value="KKK67633.1"/>
    <property type="molecule type" value="Genomic_DNA"/>
</dbReference>
<accession>A0A0F8XFH6</accession>
<evidence type="ECO:0000313" key="2">
    <source>
        <dbReference type="EMBL" id="KKK67633.1"/>
    </source>
</evidence>
<dbReference type="GO" id="GO:0046503">
    <property type="term" value="P:glycerolipid catabolic process"/>
    <property type="evidence" value="ECO:0007669"/>
    <property type="project" value="TreeGrafter"/>
</dbReference>
<dbReference type="InterPro" id="IPR050471">
    <property type="entry name" value="AB_hydrolase"/>
</dbReference>
<proteinExistence type="predicted"/>
<dbReference type="InterPro" id="IPR000073">
    <property type="entry name" value="AB_hydrolase_1"/>
</dbReference>
<dbReference type="Pfam" id="PF00561">
    <property type="entry name" value="Abhydrolase_1"/>
    <property type="match status" value="1"/>
</dbReference>
<dbReference type="InterPro" id="IPR029058">
    <property type="entry name" value="AB_hydrolase_fold"/>
</dbReference>
<reference evidence="2" key="1">
    <citation type="journal article" date="2015" name="Nature">
        <title>Complex archaea that bridge the gap between prokaryotes and eukaryotes.</title>
        <authorList>
            <person name="Spang A."/>
            <person name="Saw J.H."/>
            <person name="Jorgensen S.L."/>
            <person name="Zaremba-Niedzwiedzka K."/>
            <person name="Martijn J."/>
            <person name="Lind A.E."/>
            <person name="van Eijk R."/>
            <person name="Schleper C."/>
            <person name="Guy L."/>
            <person name="Ettema T.J."/>
        </authorList>
    </citation>
    <scope>NUCLEOTIDE SEQUENCE</scope>
</reference>
<comment type="caution">
    <text evidence="2">The sequence shown here is derived from an EMBL/GenBank/DDBJ whole genome shotgun (WGS) entry which is preliminary data.</text>
</comment>
<dbReference type="InterPro" id="IPR000639">
    <property type="entry name" value="Epox_hydrolase-like"/>
</dbReference>
<evidence type="ECO:0000259" key="1">
    <source>
        <dbReference type="Pfam" id="PF00561"/>
    </source>
</evidence>
<dbReference type="PRINTS" id="PR00412">
    <property type="entry name" value="EPOXHYDRLASE"/>
</dbReference>
<name>A0A0F8XFH6_9ZZZZ</name>
<dbReference type="SUPFAM" id="SSF53474">
    <property type="entry name" value="alpha/beta-Hydrolases"/>
    <property type="match status" value="1"/>
</dbReference>
<feature type="domain" description="AB hydrolase-1" evidence="1">
    <location>
        <begin position="20"/>
        <end position="253"/>
    </location>
</feature>